<sequence length="61" mass="7126">MKKYSARLPSPKQFGLRLRSNLRNRRFARKPFLACRLSRRCQALHFTGFSAAVQVIFTQKA</sequence>
<reference evidence="1 2" key="1">
    <citation type="submission" date="2018-08" db="EMBL/GenBank/DDBJ databases">
        <title>A genome reference for cultivated species of the human gut microbiota.</title>
        <authorList>
            <person name="Zou Y."/>
            <person name="Xue W."/>
            <person name="Luo G."/>
        </authorList>
    </citation>
    <scope>NUCLEOTIDE SEQUENCE [LARGE SCALE GENOMIC DNA]</scope>
    <source>
        <strain evidence="1 2">TF10-9AT</strain>
    </source>
</reference>
<accession>A0A8B2ZA79</accession>
<dbReference type="Proteomes" id="UP000260790">
    <property type="component" value="Unassembled WGS sequence"/>
</dbReference>
<dbReference type="EMBL" id="QSQR01000001">
    <property type="protein sequence ID" value="RGK48425.1"/>
    <property type="molecule type" value="Genomic_DNA"/>
</dbReference>
<evidence type="ECO:0000313" key="1">
    <source>
        <dbReference type="EMBL" id="RGK48425.1"/>
    </source>
</evidence>
<organism evidence="1 2">
    <name type="scientific">Ligilactobacillus ruminis</name>
    <dbReference type="NCBI Taxonomy" id="1623"/>
    <lineage>
        <taxon>Bacteria</taxon>
        <taxon>Bacillati</taxon>
        <taxon>Bacillota</taxon>
        <taxon>Bacilli</taxon>
        <taxon>Lactobacillales</taxon>
        <taxon>Lactobacillaceae</taxon>
        <taxon>Ligilactobacillus</taxon>
    </lineage>
</organism>
<evidence type="ECO:0000313" key="2">
    <source>
        <dbReference type="Proteomes" id="UP000260790"/>
    </source>
</evidence>
<dbReference type="AlphaFoldDB" id="A0A8B2ZA79"/>
<gene>
    <name evidence="1" type="ORF">DXD09_01485</name>
</gene>
<comment type="caution">
    <text evidence="1">The sequence shown here is derived from an EMBL/GenBank/DDBJ whole genome shotgun (WGS) entry which is preliminary data.</text>
</comment>
<proteinExistence type="predicted"/>
<name>A0A8B2ZA79_9LACO</name>
<protein>
    <submittedName>
        <fullName evidence="1">Uncharacterized protein</fullName>
    </submittedName>
</protein>